<dbReference type="EMBL" id="BMAW01005309">
    <property type="protein sequence ID" value="GFS93502.1"/>
    <property type="molecule type" value="Genomic_DNA"/>
</dbReference>
<dbReference type="Proteomes" id="UP000887013">
    <property type="component" value="Unassembled WGS sequence"/>
</dbReference>
<keyword evidence="4 5" id="KW-0472">Membrane</keyword>
<feature type="transmembrane region" description="Helical" evidence="5">
    <location>
        <begin position="6"/>
        <end position="24"/>
    </location>
</feature>
<dbReference type="AlphaFoldDB" id="A0A8X6N4K0"/>
<reference evidence="7" key="1">
    <citation type="submission" date="2020-08" db="EMBL/GenBank/DDBJ databases">
        <title>Multicomponent nature underlies the extraordinary mechanical properties of spider dragline silk.</title>
        <authorList>
            <person name="Kono N."/>
            <person name="Nakamura H."/>
            <person name="Mori M."/>
            <person name="Yoshida Y."/>
            <person name="Ohtoshi R."/>
            <person name="Malay A.D."/>
            <person name="Moran D.A.P."/>
            <person name="Tomita M."/>
            <person name="Numata K."/>
            <person name="Arakawa K."/>
        </authorList>
    </citation>
    <scope>NUCLEOTIDE SEQUENCE</scope>
</reference>
<dbReference type="InterPro" id="IPR052612">
    <property type="entry name" value="ANP_Clearance_Receptor"/>
</dbReference>
<dbReference type="Gene3D" id="3.40.50.2300">
    <property type="match status" value="1"/>
</dbReference>
<comment type="caution">
    <text evidence="7">The sequence shown here is derived from an EMBL/GenBank/DDBJ whole genome shotgun (WGS) entry which is preliminary data.</text>
</comment>
<accession>A0A8X6N4K0</accession>
<feature type="domain" description="Receptor ligand binding region" evidence="6">
    <location>
        <begin position="54"/>
        <end position="185"/>
    </location>
</feature>
<dbReference type="GO" id="GO:0016020">
    <property type="term" value="C:membrane"/>
    <property type="evidence" value="ECO:0007669"/>
    <property type="project" value="UniProtKB-SubCell"/>
</dbReference>
<keyword evidence="8" id="KW-1185">Reference proteome</keyword>
<evidence type="ECO:0000256" key="4">
    <source>
        <dbReference type="ARBA" id="ARBA00023136"/>
    </source>
</evidence>
<organism evidence="7 8">
    <name type="scientific">Nephila pilipes</name>
    <name type="common">Giant wood spider</name>
    <name type="synonym">Nephila maculata</name>
    <dbReference type="NCBI Taxonomy" id="299642"/>
    <lineage>
        <taxon>Eukaryota</taxon>
        <taxon>Metazoa</taxon>
        <taxon>Ecdysozoa</taxon>
        <taxon>Arthropoda</taxon>
        <taxon>Chelicerata</taxon>
        <taxon>Arachnida</taxon>
        <taxon>Araneae</taxon>
        <taxon>Araneomorphae</taxon>
        <taxon>Entelegynae</taxon>
        <taxon>Araneoidea</taxon>
        <taxon>Nephilidae</taxon>
        <taxon>Nephila</taxon>
    </lineage>
</organism>
<dbReference type="PANTHER" id="PTHR44755:SF11">
    <property type="entry name" value="ATRIAL NATRIURETIC PEPTIDE RECEPTOR 3 ISOFORM X1"/>
    <property type="match status" value="1"/>
</dbReference>
<proteinExistence type="predicted"/>
<name>A0A8X6N4K0_NEPPI</name>
<evidence type="ECO:0000256" key="2">
    <source>
        <dbReference type="ARBA" id="ARBA00022692"/>
    </source>
</evidence>
<keyword evidence="2 5" id="KW-0812">Transmembrane</keyword>
<dbReference type="InterPro" id="IPR001828">
    <property type="entry name" value="ANF_lig-bd_rcpt"/>
</dbReference>
<gene>
    <name evidence="7" type="primary">NPR3</name>
    <name evidence="7" type="ORF">NPIL_320191</name>
</gene>
<evidence type="ECO:0000256" key="3">
    <source>
        <dbReference type="ARBA" id="ARBA00022989"/>
    </source>
</evidence>
<dbReference type="GO" id="GO:0007165">
    <property type="term" value="P:signal transduction"/>
    <property type="evidence" value="ECO:0007669"/>
    <property type="project" value="TreeGrafter"/>
</dbReference>
<dbReference type="PANTHER" id="PTHR44755">
    <property type="entry name" value="NATRIURETIC PEPTIDE RECEPTOR 3-RELATED"/>
    <property type="match status" value="1"/>
</dbReference>
<keyword evidence="7" id="KW-0675">Receptor</keyword>
<dbReference type="GO" id="GO:0017046">
    <property type="term" value="F:peptide hormone binding"/>
    <property type="evidence" value="ECO:0007669"/>
    <property type="project" value="TreeGrafter"/>
</dbReference>
<evidence type="ECO:0000256" key="1">
    <source>
        <dbReference type="ARBA" id="ARBA00004370"/>
    </source>
</evidence>
<sequence length="247" mass="27938">MIHSNAGIISFMLLTFLILIRICTGQNKDSSPIRLAVLAPGDETLPFALHKVVPAVLYAVQTLARQGGRRMEVLHRDTECSSTYGPLHAFELYNSGLADVLLGPLCPYVLAPVARYSSVWELPILTAAGQNDNFDFKEPHYRLLTRMNGSYSQIGMIFLQVLKKFNWEVVALLFHNFEDRTIGNSDCYFTLGAVYTALGRKSFYKDFDETSKTINYEEMLKEVSQNARGRQPFLCLLVCYVLNCMEQ</sequence>
<dbReference type="SUPFAM" id="SSF53822">
    <property type="entry name" value="Periplasmic binding protein-like I"/>
    <property type="match status" value="1"/>
</dbReference>
<dbReference type="InterPro" id="IPR028082">
    <property type="entry name" value="Peripla_BP_I"/>
</dbReference>
<keyword evidence="3 5" id="KW-1133">Transmembrane helix</keyword>
<comment type="subcellular location">
    <subcellularLocation>
        <location evidence="1">Membrane</location>
    </subcellularLocation>
</comment>
<evidence type="ECO:0000259" key="6">
    <source>
        <dbReference type="Pfam" id="PF01094"/>
    </source>
</evidence>
<dbReference type="OrthoDB" id="302535at2759"/>
<protein>
    <submittedName>
        <fullName evidence="7">Atrial natriuretic peptide receptor 3</fullName>
    </submittedName>
</protein>
<evidence type="ECO:0000313" key="8">
    <source>
        <dbReference type="Proteomes" id="UP000887013"/>
    </source>
</evidence>
<dbReference type="GO" id="GO:0038023">
    <property type="term" value="F:signaling receptor activity"/>
    <property type="evidence" value="ECO:0007669"/>
    <property type="project" value="TreeGrafter"/>
</dbReference>
<evidence type="ECO:0000256" key="5">
    <source>
        <dbReference type="SAM" id="Phobius"/>
    </source>
</evidence>
<evidence type="ECO:0000313" key="7">
    <source>
        <dbReference type="EMBL" id="GFS93502.1"/>
    </source>
</evidence>
<dbReference type="Pfam" id="PF01094">
    <property type="entry name" value="ANF_receptor"/>
    <property type="match status" value="1"/>
</dbReference>